<gene>
    <name evidence="2" type="ORF">FPE_LOCUS27650</name>
</gene>
<dbReference type="PANTHER" id="PTHR31111:SF136">
    <property type="entry name" value="F-BOX ASSOCIATED DOMAIN-CONTAINING PROTEIN"/>
    <property type="match status" value="1"/>
</dbReference>
<dbReference type="AlphaFoldDB" id="A0AAD2EA71"/>
<evidence type="ECO:0000313" key="3">
    <source>
        <dbReference type="Proteomes" id="UP000834106"/>
    </source>
</evidence>
<evidence type="ECO:0000313" key="2">
    <source>
        <dbReference type="EMBL" id="CAI9780220.1"/>
    </source>
</evidence>
<sequence>MPFLESPLQPLKQPVYLNTDEVIVWYLPFNLKLQMTFSAETESPLLPVWSYRCVSKRWYNLLTNDRDLMTRHSELSKRKPLLLIRKYISDANGEMDRSKVTIELTSIDMEGNITDEFREVLDGPVHTFISCYPFSVLCCMYSLYICNPSIRQVVRVPYPSNARLYNIGFGYLPKSNEFKIVHLLYHSFVRDGKFGCEIFSFKHGEGVHSGFWRTFGDYPCSAWIDGHPLFLNKAIYWGLIATSWNDKSVLSFNLENEEFSIISYPVSDSEKYIFLEYTGIKGCLSLVGCSAGTSTLDIWLLKDEKKKIWVLEYSISFSPLNVKFLIPCDNQCEEILIHVEQSGLICYSVKNQTCRRIEYSRAMKNFNKPCLYYDSLIPLRSVTRLE</sequence>
<dbReference type="InterPro" id="IPR017451">
    <property type="entry name" value="F-box-assoc_interact_dom"/>
</dbReference>
<organism evidence="2 3">
    <name type="scientific">Fraxinus pennsylvanica</name>
    <dbReference type="NCBI Taxonomy" id="56036"/>
    <lineage>
        <taxon>Eukaryota</taxon>
        <taxon>Viridiplantae</taxon>
        <taxon>Streptophyta</taxon>
        <taxon>Embryophyta</taxon>
        <taxon>Tracheophyta</taxon>
        <taxon>Spermatophyta</taxon>
        <taxon>Magnoliopsida</taxon>
        <taxon>eudicotyledons</taxon>
        <taxon>Gunneridae</taxon>
        <taxon>Pentapetalae</taxon>
        <taxon>asterids</taxon>
        <taxon>lamiids</taxon>
        <taxon>Lamiales</taxon>
        <taxon>Oleaceae</taxon>
        <taxon>Oleeae</taxon>
        <taxon>Fraxinus</taxon>
    </lineage>
</organism>
<evidence type="ECO:0000259" key="1">
    <source>
        <dbReference type="Pfam" id="PF08268"/>
    </source>
</evidence>
<dbReference type="PANTHER" id="PTHR31111">
    <property type="entry name" value="BNAA05G37150D PROTEIN-RELATED"/>
    <property type="match status" value="1"/>
</dbReference>
<keyword evidence="3" id="KW-1185">Reference proteome</keyword>
<accession>A0AAD2EA71</accession>
<dbReference type="EMBL" id="OU503052">
    <property type="protein sequence ID" value="CAI9780220.1"/>
    <property type="molecule type" value="Genomic_DNA"/>
</dbReference>
<feature type="domain" description="F-box associated beta-propeller type 3" evidence="1">
    <location>
        <begin position="128"/>
        <end position="364"/>
    </location>
</feature>
<proteinExistence type="predicted"/>
<dbReference type="Pfam" id="PF08268">
    <property type="entry name" value="FBA_3"/>
    <property type="match status" value="1"/>
</dbReference>
<dbReference type="NCBIfam" id="TIGR01640">
    <property type="entry name" value="F_box_assoc_1"/>
    <property type="match status" value="1"/>
</dbReference>
<dbReference type="InterPro" id="IPR013187">
    <property type="entry name" value="F-box-assoc_dom_typ3"/>
</dbReference>
<name>A0AAD2EA71_9LAMI</name>
<dbReference type="Proteomes" id="UP000834106">
    <property type="component" value="Chromosome 17"/>
</dbReference>
<protein>
    <recommendedName>
        <fullName evidence="1">F-box associated beta-propeller type 3 domain-containing protein</fullName>
    </recommendedName>
</protein>
<reference evidence="2" key="1">
    <citation type="submission" date="2023-05" db="EMBL/GenBank/DDBJ databases">
        <authorList>
            <person name="Huff M."/>
        </authorList>
    </citation>
    <scope>NUCLEOTIDE SEQUENCE</scope>
</reference>